<gene>
    <name evidence="2" type="ORF">IAC07_00680</name>
</gene>
<dbReference type="GO" id="GO:0016740">
    <property type="term" value="F:transferase activity"/>
    <property type="evidence" value="ECO:0007669"/>
    <property type="project" value="UniProtKB-KW"/>
</dbReference>
<keyword evidence="2" id="KW-0808">Transferase</keyword>
<dbReference type="Pfam" id="PF04230">
    <property type="entry name" value="PS_pyruv_trans"/>
    <property type="match status" value="1"/>
</dbReference>
<reference evidence="2" key="1">
    <citation type="submission" date="2020-10" db="EMBL/GenBank/DDBJ databases">
        <authorList>
            <person name="Gilroy R."/>
        </authorList>
    </citation>
    <scope>NUCLEOTIDE SEQUENCE</scope>
    <source>
        <strain evidence="2">F1-3629</strain>
    </source>
</reference>
<comment type="caution">
    <text evidence="2">The sequence shown here is derived from an EMBL/GenBank/DDBJ whole genome shotgun (WGS) entry which is preliminary data.</text>
</comment>
<reference evidence="2" key="2">
    <citation type="journal article" date="2021" name="PeerJ">
        <title>Extensive microbial diversity within the chicken gut microbiome revealed by metagenomics and culture.</title>
        <authorList>
            <person name="Gilroy R."/>
            <person name="Ravi A."/>
            <person name="Getino M."/>
            <person name="Pursley I."/>
            <person name="Horton D.L."/>
            <person name="Alikhan N.F."/>
            <person name="Baker D."/>
            <person name="Gharbi K."/>
            <person name="Hall N."/>
            <person name="Watson M."/>
            <person name="Adriaenssens E.M."/>
            <person name="Foster-Nyarko E."/>
            <person name="Jarju S."/>
            <person name="Secka A."/>
            <person name="Antonio M."/>
            <person name="Oren A."/>
            <person name="Chaudhuri R.R."/>
            <person name="La Ragione R."/>
            <person name="Hildebrand F."/>
            <person name="Pallen M.J."/>
        </authorList>
    </citation>
    <scope>NUCLEOTIDE SEQUENCE</scope>
    <source>
        <strain evidence="2">F1-3629</strain>
    </source>
</reference>
<organism evidence="2 3">
    <name type="scientific">Candidatus Cryptobacteroides gallistercoris</name>
    <dbReference type="NCBI Taxonomy" id="2840765"/>
    <lineage>
        <taxon>Bacteria</taxon>
        <taxon>Pseudomonadati</taxon>
        <taxon>Bacteroidota</taxon>
        <taxon>Bacteroidia</taxon>
        <taxon>Bacteroidales</taxon>
        <taxon>Candidatus Cryptobacteroides</taxon>
    </lineage>
</organism>
<protein>
    <submittedName>
        <fullName evidence="2">Polysaccharide pyruvyl transferase family protein</fullName>
    </submittedName>
</protein>
<feature type="non-terminal residue" evidence="2">
    <location>
        <position position="232"/>
    </location>
</feature>
<evidence type="ECO:0000313" key="2">
    <source>
        <dbReference type="EMBL" id="MBO8453221.1"/>
    </source>
</evidence>
<dbReference type="Proteomes" id="UP000771749">
    <property type="component" value="Unassembled WGS sequence"/>
</dbReference>
<dbReference type="EMBL" id="JADIMJ010000014">
    <property type="protein sequence ID" value="MBO8453221.1"/>
    <property type="molecule type" value="Genomic_DNA"/>
</dbReference>
<evidence type="ECO:0000259" key="1">
    <source>
        <dbReference type="Pfam" id="PF04230"/>
    </source>
</evidence>
<proteinExistence type="predicted"/>
<name>A0A940DLK3_9BACT</name>
<feature type="domain" description="Polysaccharide pyruvyl transferase" evidence="1">
    <location>
        <begin position="13"/>
        <end position="212"/>
    </location>
</feature>
<dbReference type="InterPro" id="IPR007345">
    <property type="entry name" value="Polysacch_pyruvyl_Trfase"/>
</dbReference>
<sequence length="232" mass="26766">MRIAILTQPLYDNFGGILQCYALQTVLKYQGHKVDVLGEDIQKLGFRDRISICVKRIIKFILRIDKDFYGCQTADEAVARNTRSFVSKHIRVRRVRDLNKVKVGEYDALVVGSDQVWRKEYNTFHPLEMSFLDFAKNWNVIRVAYAASFGTDIWDYTPEETEKCRTLLGLFQAVSVRETSGIELCRRHLDSDAVRMPDPALLLPKEHYLKFAEDIPNAGHEGGLFVYLLDDK</sequence>
<evidence type="ECO:0000313" key="3">
    <source>
        <dbReference type="Proteomes" id="UP000771749"/>
    </source>
</evidence>
<accession>A0A940DLK3</accession>
<dbReference type="AlphaFoldDB" id="A0A940DLK3"/>